<dbReference type="InterPro" id="IPR002477">
    <property type="entry name" value="Peptidoglycan-bd-like"/>
</dbReference>
<accession>A0A150Q147</accession>
<feature type="domain" description="LysM" evidence="1">
    <location>
        <begin position="3"/>
        <end position="55"/>
    </location>
</feature>
<dbReference type="Gene3D" id="1.10.101.10">
    <property type="entry name" value="PGBD-like superfamily/PGBD"/>
    <property type="match status" value="1"/>
</dbReference>
<organism evidence="2 3">
    <name type="scientific">Sorangium cellulosum</name>
    <name type="common">Polyangium cellulosum</name>
    <dbReference type="NCBI Taxonomy" id="56"/>
    <lineage>
        <taxon>Bacteria</taxon>
        <taxon>Pseudomonadati</taxon>
        <taxon>Myxococcota</taxon>
        <taxon>Polyangia</taxon>
        <taxon>Polyangiales</taxon>
        <taxon>Polyangiaceae</taxon>
        <taxon>Sorangium</taxon>
    </lineage>
</organism>
<dbReference type="InterPro" id="IPR036365">
    <property type="entry name" value="PGBD-like_sf"/>
</dbReference>
<dbReference type="AlphaFoldDB" id="A0A150Q147"/>
<protein>
    <recommendedName>
        <fullName evidence="1">LysM domain-containing protein</fullName>
    </recommendedName>
</protein>
<dbReference type="Proteomes" id="UP000075260">
    <property type="component" value="Unassembled WGS sequence"/>
</dbReference>
<dbReference type="OrthoDB" id="5512387at2"/>
<dbReference type="RefSeq" id="WP_061613108.1">
    <property type="nucleotide sequence ID" value="NZ_JEMA01001197.1"/>
</dbReference>
<dbReference type="Pfam" id="PF01471">
    <property type="entry name" value="PG_binding_1"/>
    <property type="match status" value="1"/>
</dbReference>
<sequence length="217" mass="23761">MPHQHIVKQGECLSSIAPRYGFSDWRVIYNHPDNAEFKQRRPNPNLIYPGDVLVIPDMAPKAVEVPTGGKHVFTVKVPKTVLRLLLEIEEPFAYELKYRDVVVSGTTDGKSPIEHPIPADLEGAELAAWPDTPGNEEARAGGVIWALQLGHLDPIEAASGVQGRLKNLGYFSREVDGKDGPELANALAWYQSASGLKPTGILDDATRAELQKRHDGA</sequence>
<dbReference type="SUPFAM" id="SSF47090">
    <property type="entry name" value="PGBD-like"/>
    <property type="match status" value="1"/>
</dbReference>
<evidence type="ECO:0000259" key="1">
    <source>
        <dbReference type="PROSITE" id="PS51782"/>
    </source>
</evidence>
<dbReference type="Gene3D" id="3.10.350.10">
    <property type="entry name" value="LysM domain"/>
    <property type="match status" value="1"/>
</dbReference>
<evidence type="ECO:0000313" key="3">
    <source>
        <dbReference type="Proteomes" id="UP000075260"/>
    </source>
</evidence>
<gene>
    <name evidence="2" type="ORF">BE15_39270</name>
</gene>
<proteinExistence type="predicted"/>
<dbReference type="InterPro" id="IPR018392">
    <property type="entry name" value="LysM"/>
</dbReference>
<evidence type="ECO:0000313" key="2">
    <source>
        <dbReference type="EMBL" id="KYF61338.1"/>
    </source>
</evidence>
<dbReference type="EMBL" id="JEMA01001197">
    <property type="protein sequence ID" value="KYF61338.1"/>
    <property type="molecule type" value="Genomic_DNA"/>
</dbReference>
<dbReference type="CDD" id="cd00118">
    <property type="entry name" value="LysM"/>
    <property type="match status" value="1"/>
</dbReference>
<dbReference type="PROSITE" id="PS51782">
    <property type="entry name" value="LYSM"/>
    <property type="match status" value="1"/>
</dbReference>
<dbReference type="InterPro" id="IPR036366">
    <property type="entry name" value="PGBDSf"/>
</dbReference>
<reference evidence="2 3" key="1">
    <citation type="submission" date="2014-02" db="EMBL/GenBank/DDBJ databases">
        <title>The small core and large imbalanced accessory genome model reveals a collaborative survival strategy of Sorangium cellulosum strains in nature.</title>
        <authorList>
            <person name="Han K."/>
            <person name="Peng R."/>
            <person name="Blom J."/>
            <person name="Li Y.-Z."/>
        </authorList>
    </citation>
    <scope>NUCLEOTIDE SEQUENCE [LARGE SCALE GENOMIC DNA]</scope>
    <source>
        <strain evidence="2 3">So0008-312</strain>
    </source>
</reference>
<name>A0A150Q147_SORCE</name>
<dbReference type="InterPro" id="IPR036779">
    <property type="entry name" value="LysM_dom_sf"/>
</dbReference>
<comment type="caution">
    <text evidence="2">The sequence shown here is derived from an EMBL/GenBank/DDBJ whole genome shotgun (WGS) entry which is preliminary data.</text>
</comment>